<dbReference type="Pfam" id="PF00512">
    <property type="entry name" value="HisKA"/>
    <property type="match status" value="1"/>
</dbReference>
<dbReference type="SUPFAM" id="SSF55874">
    <property type="entry name" value="ATPase domain of HSP90 chaperone/DNA topoisomerase II/histidine kinase"/>
    <property type="match status" value="1"/>
</dbReference>
<evidence type="ECO:0000256" key="6">
    <source>
        <dbReference type="ARBA" id="ARBA00022777"/>
    </source>
</evidence>
<comment type="caution">
    <text evidence="10">The sequence shown here is derived from an EMBL/GenBank/DDBJ whole genome shotgun (WGS) entry which is preliminary data.</text>
</comment>
<keyword evidence="7" id="KW-0067">ATP-binding</keyword>
<evidence type="ECO:0000256" key="2">
    <source>
        <dbReference type="ARBA" id="ARBA00012438"/>
    </source>
</evidence>
<dbReference type="CDD" id="cd00130">
    <property type="entry name" value="PAS"/>
    <property type="match status" value="1"/>
</dbReference>
<reference evidence="10 11" key="1">
    <citation type="submission" date="2023-07" db="EMBL/GenBank/DDBJ databases">
        <title>Genomic Encyclopedia of Type Strains, Phase IV (KMG-IV): sequencing the most valuable type-strain genomes for metagenomic binning, comparative biology and taxonomic classification.</title>
        <authorList>
            <person name="Goeker M."/>
        </authorList>
    </citation>
    <scope>NUCLEOTIDE SEQUENCE [LARGE SCALE GENOMIC DNA]</scope>
    <source>
        <strain evidence="10 11">DSM 3770</strain>
    </source>
</reference>
<dbReference type="PROSITE" id="PS50109">
    <property type="entry name" value="HIS_KIN"/>
    <property type="match status" value="1"/>
</dbReference>
<dbReference type="InterPro" id="IPR000014">
    <property type="entry name" value="PAS"/>
</dbReference>
<dbReference type="SMART" id="SM00387">
    <property type="entry name" value="HATPase_c"/>
    <property type="match status" value="1"/>
</dbReference>
<dbReference type="SUPFAM" id="SSF55785">
    <property type="entry name" value="PYP-like sensor domain (PAS domain)"/>
    <property type="match status" value="1"/>
</dbReference>
<dbReference type="GO" id="GO:0004673">
    <property type="term" value="F:protein histidine kinase activity"/>
    <property type="evidence" value="ECO:0007669"/>
    <property type="project" value="UniProtKB-EC"/>
</dbReference>
<keyword evidence="11" id="KW-1185">Reference proteome</keyword>
<dbReference type="InterPro" id="IPR005467">
    <property type="entry name" value="His_kinase_dom"/>
</dbReference>
<dbReference type="PANTHER" id="PTHR43065:SF10">
    <property type="entry name" value="PEROXIDE STRESS-ACTIVATED HISTIDINE KINASE MAK3"/>
    <property type="match status" value="1"/>
</dbReference>
<keyword evidence="8" id="KW-0902">Two-component regulatory system</keyword>
<dbReference type="EC" id="2.7.13.3" evidence="2"/>
<dbReference type="Gene3D" id="3.30.450.20">
    <property type="entry name" value="PAS domain"/>
    <property type="match status" value="1"/>
</dbReference>
<dbReference type="Gene3D" id="1.10.287.130">
    <property type="match status" value="1"/>
</dbReference>
<dbReference type="CDD" id="cd00082">
    <property type="entry name" value="HisKA"/>
    <property type="match status" value="1"/>
</dbReference>
<organism evidence="10 11">
    <name type="scientific">Xanthobacter agilis</name>
    <dbReference type="NCBI Taxonomy" id="47492"/>
    <lineage>
        <taxon>Bacteria</taxon>
        <taxon>Pseudomonadati</taxon>
        <taxon>Pseudomonadota</taxon>
        <taxon>Alphaproteobacteria</taxon>
        <taxon>Hyphomicrobiales</taxon>
        <taxon>Xanthobacteraceae</taxon>
        <taxon>Xanthobacter</taxon>
    </lineage>
</organism>
<dbReference type="Gene3D" id="3.30.565.10">
    <property type="entry name" value="Histidine kinase-like ATPase, C-terminal domain"/>
    <property type="match status" value="1"/>
</dbReference>
<dbReference type="InterPro" id="IPR036097">
    <property type="entry name" value="HisK_dim/P_sf"/>
</dbReference>
<dbReference type="SMART" id="SM00388">
    <property type="entry name" value="HisKA"/>
    <property type="match status" value="1"/>
</dbReference>
<feature type="domain" description="Histidine kinase" evidence="9">
    <location>
        <begin position="154"/>
        <end position="373"/>
    </location>
</feature>
<evidence type="ECO:0000259" key="9">
    <source>
        <dbReference type="PROSITE" id="PS50109"/>
    </source>
</evidence>
<accession>A0ABU0LB00</accession>
<evidence type="ECO:0000256" key="3">
    <source>
        <dbReference type="ARBA" id="ARBA00022553"/>
    </source>
</evidence>
<dbReference type="InterPro" id="IPR036890">
    <property type="entry name" value="HATPase_C_sf"/>
</dbReference>
<evidence type="ECO:0000256" key="7">
    <source>
        <dbReference type="ARBA" id="ARBA00022840"/>
    </source>
</evidence>
<dbReference type="Pfam" id="PF00989">
    <property type="entry name" value="PAS"/>
    <property type="match status" value="1"/>
</dbReference>
<evidence type="ECO:0000256" key="5">
    <source>
        <dbReference type="ARBA" id="ARBA00022741"/>
    </source>
</evidence>
<dbReference type="EMBL" id="JAUSVY010000002">
    <property type="protein sequence ID" value="MDQ0504298.1"/>
    <property type="molecule type" value="Genomic_DNA"/>
</dbReference>
<dbReference type="PANTHER" id="PTHR43065">
    <property type="entry name" value="SENSOR HISTIDINE KINASE"/>
    <property type="match status" value="1"/>
</dbReference>
<dbReference type="Proteomes" id="UP001241747">
    <property type="component" value="Unassembled WGS sequence"/>
</dbReference>
<evidence type="ECO:0000313" key="11">
    <source>
        <dbReference type="Proteomes" id="UP001241747"/>
    </source>
</evidence>
<keyword evidence="5" id="KW-0547">Nucleotide-binding</keyword>
<proteinExistence type="predicted"/>
<dbReference type="SUPFAM" id="SSF47384">
    <property type="entry name" value="Homodimeric domain of signal transducing histidine kinase"/>
    <property type="match status" value="1"/>
</dbReference>
<dbReference type="InterPro" id="IPR035965">
    <property type="entry name" value="PAS-like_dom_sf"/>
</dbReference>
<dbReference type="Pfam" id="PF02518">
    <property type="entry name" value="HATPase_c"/>
    <property type="match status" value="1"/>
</dbReference>
<name>A0ABU0LB00_XANAG</name>
<gene>
    <name evidence="10" type="ORF">QOZ94_001072</name>
</gene>
<evidence type="ECO:0000313" key="10">
    <source>
        <dbReference type="EMBL" id="MDQ0504298.1"/>
    </source>
</evidence>
<sequence length="382" mass="41970">MTAEARKMDTKRKSQQDPEQCLTRAILDAVPHPLFTISDTGHVVDANVAAEAFFEVSAPLLRRRPFTEFVPFGTPLLGLIDQVRARGAPVNEYRVDLGTPRNGGERIVDIHVAPVAERPEHVVVMLQERTIADKMDRQLTHRGAARSVSALASMLAHEIKNPLSGIRGAAQLLEQSAGDEDRALTRLICDEADRIVKLVDRMEVFSDERPVEREPVNIHAVLEHVRTLAMSGFGRNIRFVEDYDPSLPPVLANRDQLIQVFLNLVKNAAEALEGDPDGEIQLTTAFRPGVRLTVPGASSRVSLPLEFCVRDNGKGVPDDLVPHLFDPFVTTKPTGSGLGLALVAKIIGDHGGIVECESQPRRTTFRVLLPMYRGKSSAKEAN</sequence>
<keyword evidence="6 10" id="KW-0418">Kinase</keyword>
<keyword evidence="3" id="KW-0597">Phosphoprotein</keyword>
<dbReference type="InterPro" id="IPR003661">
    <property type="entry name" value="HisK_dim/P_dom"/>
</dbReference>
<evidence type="ECO:0000256" key="8">
    <source>
        <dbReference type="ARBA" id="ARBA00023012"/>
    </source>
</evidence>
<dbReference type="PRINTS" id="PR00344">
    <property type="entry name" value="BCTRLSENSOR"/>
</dbReference>
<evidence type="ECO:0000256" key="1">
    <source>
        <dbReference type="ARBA" id="ARBA00000085"/>
    </source>
</evidence>
<evidence type="ECO:0000256" key="4">
    <source>
        <dbReference type="ARBA" id="ARBA00022679"/>
    </source>
</evidence>
<comment type="catalytic activity">
    <reaction evidence="1">
        <text>ATP + protein L-histidine = ADP + protein N-phospho-L-histidine.</text>
        <dbReference type="EC" id="2.7.13.3"/>
    </reaction>
</comment>
<keyword evidence="4 10" id="KW-0808">Transferase</keyword>
<protein>
    <recommendedName>
        <fullName evidence="2">histidine kinase</fullName>
        <ecNumber evidence="2">2.7.13.3</ecNumber>
    </recommendedName>
</protein>
<dbReference type="InterPro" id="IPR003594">
    <property type="entry name" value="HATPase_dom"/>
</dbReference>
<dbReference type="InterPro" id="IPR004358">
    <property type="entry name" value="Sig_transdc_His_kin-like_C"/>
</dbReference>
<dbReference type="InterPro" id="IPR013767">
    <property type="entry name" value="PAS_fold"/>
</dbReference>